<evidence type="ECO:0000259" key="3">
    <source>
        <dbReference type="Pfam" id="PF00465"/>
    </source>
</evidence>
<proteinExistence type="predicted"/>
<comment type="function">
    <text evidence="2">Catalyzes the cofactor-independent reversible oxidation of gamma-hydroxybutyrate (GHB) to succinic semialdehyde (SSA) coupled to reduction of 2-ketoglutarate (2-KG) to D-2-hydroxyglutarate (D-2-HG). L-3-hydroxybutyrate (L-3-OHB) is also a substrate for HOT when using 2-KG as hydrogen acceptor, resulting in the formation of D-2-HG.</text>
</comment>
<dbReference type="Gene3D" id="3.40.50.1970">
    <property type="match status" value="1"/>
</dbReference>
<dbReference type="SUPFAM" id="SSF56796">
    <property type="entry name" value="Dehydroquinate synthase-like"/>
    <property type="match status" value="1"/>
</dbReference>
<dbReference type="GO" id="GO:0046872">
    <property type="term" value="F:metal ion binding"/>
    <property type="evidence" value="ECO:0007669"/>
    <property type="project" value="InterPro"/>
</dbReference>
<reference evidence="4" key="1">
    <citation type="submission" date="2020-11" db="EMBL/GenBank/DDBJ databases">
        <authorList>
            <person name="Tran Van P."/>
        </authorList>
    </citation>
    <scope>NUCLEOTIDE SEQUENCE</scope>
</reference>
<organism evidence="4">
    <name type="scientific">Timema shepardi</name>
    <name type="common">Walking stick</name>
    <dbReference type="NCBI Taxonomy" id="629360"/>
    <lineage>
        <taxon>Eukaryota</taxon>
        <taxon>Metazoa</taxon>
        <taxon>Ecdysozoa</taxon>
        <taxon>Arthropoda</taxon>
        <taxon>Hexapoda</taxon>
        <taxon>Insecta</taxon>
        <taxon>Pterygota</taxon>
        <taxon>Neoptera</taxon>
        <taxon>Polyneoptera</taxon>
        <taxon>Phasmatodea</taxon>
        <taxon>Timematodea</taxon>
        <taxon>Timematoidea</taxon>
        <taxon>Timematidae</taxon>
        <taxon>Timema</taxon>
    </lineage>
</organism>
<dbReference type="Pfam" id="PF00465">
    <property type="entry name" value="Fe-ADH"/>
    <property type="match status" value="1"/>
</dbReference>
<dbReference type="GO" id="GO:0005739">
    <property type="term" value="C:mitochondrion"/>
    <property type="evidence" value="ECO:0007669"/>
    <property type="project" value="TreeGrafter"/>
</dbReference>
<dbReference type="FunFam" id="3.40.50.1970:FF:000010">
    <property type="entry name" value="Probable hydroxyacid-oxoacid transhydrogenase, mitochondrial"/>
    <property type="match status" value="1"/>
</dbReference>
<protein>
    <recommendedName>
        <fullName evidence="3">Alcohol dehydrogenase iron-type/glycerol dehydrogenase GldA domain-containing protein</fullName>
    </recommendedName>
</protein>
<dbReference type="PANTHER" id="PTHR11496:SF83">
    <property type="entry name" value="HYDROXYACID-OXOACID TRANSHYDROGENASE, MITOCHONDRIAL"/>
    <property type="match status" value="1"/>
</dbReference>
<sequence length="422" mass="46477">MKDPCCRIGTLFICHTGYCPYRITDQLIVVPQQRFTHKSILYSNEERQEAIAITETQASESNIDTLCKCPSHAQPGSNYDGSGVQISHSQASSVANPTPSKEYAFEMACSTIRYGLNVTQEVGMDLVNMQAKKVCVMTDSNLAKLSPVKKTLDSLTKNGVSFHVFDRVRVEPTEKSLQEAIEYAKENKFDAFVAVGGGSVIDTCKAANLYCSDPDAQFLDYVNAPIGKGKPVTCSLKPLIAVPTTSGTGSETTGVSIFDYRPLKAKTGIANRAIRPTLGLVDPLHTLSLPERVCVYSGVCNLETSELDHMAPHVFILVFSSNLNDEQCSVLTCVEDPYKALQQQTPEPTYNILSDLALSIPHFDGQSLGVNSSEWLHIINTTAELHKCQELFKPELVRTRLTGAAWHLYRSQLIEIVSWEPF</sequence>
<evidence type="ECO:0000256" key="1">
    <source>
        <dbReference type="ARBA" id="ARBA00023002"/>
    </source>
</evidence>
<dbReference type="PANTHER" id="PTHR11496">
    <property type="entry name" value="ALCOHOL DEHYDROGENASE"/>
    <property type="match status" value="1"/>
</dbReference>
<evidence type="ECO:0000313" key="4">
    <source>
        <dbReference type="EMBL" id="CAD7265969.1"/>
    </source>
</evidence>
<dbReference type="InterPro" id="IPR039697">
    <property type="entry name" value="Alcohol_dehydrogenase_Fe"/>
</dbReference>
<gene>
    <name evidence="4" type="ORF">TSIB3V08_LOCUS9998</name>
</gene>
<keyword evidence="1" id="KW-0560">Oxidoreductase</keyword>
<accession>A0A7R9B4D2</accession>
<evidence type="ECO:0000256" key="2">
    <source>
        <dbReference type="ARBA" id="ARBA00024921"/>
    </source>
</evidence>
<feature type="domain" description="Alcohol dehydrogenase iron-type/glycerol dehydrogenase GldA" evidence="3">
    <location>
        <begin position="111"/>
        <end position="283"/>
    </location>
</feature>
<name>A0A7R9B4D2_TIMSH</name>
<dbReference type="GO" id="GO:0004022">
    <property type="term" value="F:alcohol dehydrogenase (NAD+) activity"/>
    <property type="evidence" value="ECO:0007669"/>
    <property type="project" value="TreeGrafter"/>
</dbReference>
<dbReference type="AlphaFoldDB" id="A0A7R9B4D2"/>
<dbReference type="InterPro" id="IPR001670">
    <property type="entry name" value="ADH_Fe/GldA"/>
</dbReference>
<dbReference type="EMBL" id="OC006180">
    <property type="protein sequence ID" value="CAD7265969.1"/>
    <property type="molecule type" value="Genomic_DNA"/>
</dbReference>